<name>A0ABS4M8Y6_9ACTN</name>
<evidence type="ECO:0000313" key="1">
    <source>
        <dbReference type="EMBL" id="MBP2055816.1"/>
    </source>
</evidence>
<protein>
    <submittedName>
        <fullName evidence="1">Uncharacterized protein</fullName>
    </submittedName>
</protein>
<sequence>MIVIGSKHNLPNVTAGKDVRALIEVATLASQLGSDVVTESSNEFRGSNDGRTEFCIGGPLGGANTRTGGHLTAHLPGIAILPYSEGPESAAFVVGGQRYLFEPDSQEYALVAKFTPPTATRPIFLICGQSSLANQAAIHFLKRNHRNVARSLASVDRFCILIKVSDIGTYGFQAAALERDVTGDAFARA</sequence>
<comment type="caution">
    <text evidence="1">The sequence shown here is derived from an EMBL/GenBank/DDBJ whole genome shotgun (WGS) entry which is preliminary data.</text>
</comment>
<organism evidence="1 2">
    <name type="scientific">Streptomyces griseochromogenes</name>
    <dbReference type="NCBI Taxonomy" id="68214"/>
    <lineage>
        <taxon>Bacteria</taxon>
        <taxon>Bacillati</taxon>
        <taxon>Actinomycetota</taxon>
        <taxon>Actinomycetes</taxon>
        <taxon>Kitasatosporales</taxon>
        <taxon>Streptomycetaceae</taxon>
        <taxon>Streptomyces</taxon>
    </lineage>
</organism>
<dbReference type="Proteomes" id="UP001519309">
    <property type="component" value="Unassembled WGS sequence"/>
</dbReference>
<dbReference type="EMBL" id="JAGGLP010000034">
    <property type="protein sequence ID" value="MBP2055816.1"/>
    <property type="molecule type" value="Genomic_DNA"/>
</dbReference>
<evidence type="ECO:0000313" key="2">
    <source>
        <dbReference type="Proteomes" id="UP001519309"/>
    </source>
</evidence>
<proteinExistence type="predicted"/>
<reference evidence="1 2" key="1">
    <citation type="submission" date="2021-03" db="EMBL/GenBank/DDBJ databases">
        <title>Genomic Encyclopedia of Type Strains, Phase IV (KMG-IV): sequencing the most valuable type-strain genomes for metagenomic binning, comparative biology and taxonomic classification.</title>
        <authorList>
            <person name="Goeker M."/>
        </authorList>
    </citation>
    <scope>NUCLEOTIDE SEQUENCE [LARGE SCALE GENOMIC DNA]</scope>
    <source>
        <strain evidence="1 2">DSM 40499</strain>
    </source>
</reference>
<keyword evidence="2" id="KW-1185">Reference proteome</keyword>
<gene>
    <name evidence="1" type="ORF">J2Z21_008832</name>
</gene>
<dbReference type="RefSeq" id="WP_237281587.1">
    <property type="nucleotide sequence ID" value="NZ_CP016279.1"/>
</dbReference>
<accession>A0ABS4M8Y6</accession>